<protein>
    <recommendedName>
        <fullName evidence="7">NAD(P)-binding protein</fullName>
    </recommendedName>
</protein>
<name>A0A9W8TRM1_9PEZI</name>
<dbReference type="InterPro" id="IPR002347">
    <property type="entry name" value="SDR_fam"/>
</dbReference>
<evidence type="ECO:0000256" key="1">
    <source>
        <dbReference type="ARBA" id="ARBA00006484"/>
    </source>
</evidence>
<dbReference type="AlphaFoldDB" id="A0A9W8TRM1"/>
<dbReference type="PANTHER" id="PTHR24320:SF282">
    <property type="entry name" value="WW DOMAIN-CONTAINING OXIDOREDUCTASE"/>
    <property type="match status" value="1"/>
</dbReference>
<keyword evidence="3" id="KW-0560">Oxidoreductase</keyword>
<dbReference type="Proteomes" id="UP001148614">
    <property type="component" value="Unassembled WGS sequence"/>
</dbReference>
<dbReference type="SUPFAM" id="SSF51735">
    <property type="entry name" value="NAD(P)-binding Rossmann-fold domains"/>
    <property type="match status" value="1"/>
</dbReference>
<dbReference type="PANTHER" id="PTHR24320">
    <property type="entry name" value="RETINOL DEHYDROGENASE"/>
    <property type="match status" value="1"/>
</dbReference>
<evidence type="ECO:0000256" key="3">
    <source>
        <dbReference type="ARBA" id="ARBA00023002"/>
    </source>
</evidence>
<dbReference type="Gene3D" id="3.40.50.720">
    <property type="entry name" value="NAD(P)-binding Rossmann-like Domain"/>
    <property type="match status" value="1"/>
</dbReference>
<feature type="region of interest" description="Disordered" evidence="4">
    <location>
        <begin position="1"/>
        <end position="28"/>
    </location>
</feature>
<evidence type="ECO:0008006" key="7">
    <source>
        <dbReference type="Google" id="ProtNLM"/>
    </source>
</evidence>
<dbReference type="Pfam" id="PF00106">
    <property type="entry name" value="adh_short"/>
    <property type="match status" value="1"/>
</dbReference>
<sequence length="372" mass="41729">MATPTHAEPDGPNPDSDTMSAADAQGQRPNWPVSLMNFIFIVRSKMAAKAWDHRYHMPELRGRVAFVTGGNAGIGYQCVRFLAKAGAKVYFGARSIEKAEAALEKLYEENPTIKEGQVNWVQMDMASMKSVLKGSEEILKKESKLHLLINNAAHEGTEPTKLADSGVQITMQTNHVGVFALTQQFQPLLRAAAKEKDSDVRIIMVSSDTAQFSHAEDFKFEFADAHGGDLKYPSGEGNGFFDRMRRYAISKLAINIQASELQARYDREGIPIMVVAVCPGTVWTPGTRRAIPWYLYHIWYLRAYSEEMGPRSILFAGTSRECRFAERYYKGQFINRSHLVIRGHVAGHNPELGRELWAATQQIVDEFKQANP</sequence>
<evidence type="ECO:0000313" key="6">
    <source>
        <dbReference type="Proteomes" id="UP001148614"/>
    </source>
</evidence>
<dbReference type="InterPro" id="IPR036291">
    <property type="entry name" value="NAD(P)-bd_dom_sf"/>
</dbReference>
<evidence type="ECO:0000256" key="4">
    <source>
        <dbReference type="SAM" id="MobiDB-lite"/>
    </source>
</evidence>
<organism evidence="5 6">
    <name type="scientific">Xylaria arbuscula</name>
    <dbReference type="NCBI Taxonomy" id="114810"/>
    <lineage>
        <taxon>Eukaryota</taxon>
        <taxon>Fungi</taxon>
        <taxon>Dikarya</taxon>
        <taxon>Ascomycota</taxon>
        <taxon>Pezizomycotina</taxon>
        <taxon>Sordariomycetes</taxon>
        <taxon>Xylariomycetidae</taxon>
        <taxon>Xylariales</taxon>
        <taxon>Xylariaceae</taxon>
        <taxon>Xylaria</taxon>
    </lineage>
</organism>
<comment type="caution">
    <text evidence="5">The sequence shown here is derived from an EMBL/GenBank/DDBJ whole genome shotgun (WGS) entry which is preliminary data.</text>
</comment>
<comment type="similarity">
    <text evidence="1">Belongs to the short-chain dehydrogenases/reductases (SDR) family.</text>
</comment>
<dbReference type="GO" id="GO:0016491">
    <property type="term" value="F:oxidoreductase activity"/>
    <property type="evidence" value="ECO:0007669"/>
    <property type="project" value="UniProtKB-KW"/>
</dbReference>
<evidence type="ECO:0000256" key="2">
    <source>
        <dbReference type="ARBA" id="ARBA00022857"/>
    </source>
</evidence>
<dbReference type="EMBL" id="JANPWZ010000075">
    <property type="protein sequence ID" value="KAJ3579625.1"/>
    <property type="molecule type" value="Genomic_DNA"/>
</dbReference>
<dbReference type="PRINTS" id="PR00081">
    <property type="entry name" value="GDHRDH"/>
</dbReference>
<evidence type="ECO:0000313" key="5">
    <source>
        <dbReference type="EMBL" id="KAJ3579625.1"/>
    </source>
</evidence>
<accession>A0A9W8TRM1</accession>
<proteinExistence type="inferred from homology"/>
<keyword evidence="2" id="KW-0521">NADP</keyword>
<keyword evidence="6" id="KW-1185">Reference proteome</keyword>
<dbReference type="VEuPathDB" id="FungiDB:F4678DRAFT_429140"/>
<gene>
    <name evidence="5" type="ORF">NPX13_g935</name>
</gene>
<reference evidence="5" key="1">
    <citation type="submission" date="2022-07" db="EMBL/GenBank/DDBJ databases">
        <title>Genome Sequence of Xylaria arbuscula.</title>
        <authorList>
            <person name="Buettner E."/>
        </authorList>
    </citation>
    <scope>NUCLEOTIDE SEQUENCE</scope>
    <source>
        <strain evidence="5">VT107</strain>
    </source>
</reference>